<organism evidence="2 3">
    <name type="scientific">Exercitatus varius</name>
    <dbReference type="NCBI Taxonomy" id="67857"/>
    <lineage>
        <taxon>Bacteria</taxon>
        <taxon>Pseudomonadati</taxon>
        <taxon>Pseudomonadota</taxon>
        <taxon>Gammaproteobacteria</taxon>
        <taxon>Pasteurellales</taxon>
        <taxon>Pasteurellaceae</taxon>
        <taxon>Exercitatus</taxon>
    </lineage>
</organism>
<evidence type="ECO:0000313" key="2">
    <source>
        <dbReference type="EMBL" id="MDG2945741.1"/>
    </source>
</evidence>
<dbReference type="Proteomes" id="UP001216057">
    <property type="component" value="Unassembled WGS sequence"/>
</dbReference>
<name>A0ABT6EQB7_9PAST</name>
<keyword evidence="1" id="KW-1133">Transmembrane helix</keyword>
<dbReference type="PIRSF" id="PIRSF005610">
    <property type="entry name" value="SirB"/>
    <property type="match status" value="1"/>
</dbReference>
<dbReference type="Pfam" id="PF04247">
    <property type="entry name" value="SirB"/>
    <property type="match status" value="1"/>
</dbReference>
<reference evidence="2 3" key="1">
    <citation type="submission" date="2023-03" db="EMBL/GenBank/DDBJ databases">
        <title>Classification of Bisgaard taxon 6 and taxon 10 as Exercitatus varius gen. nov., spec. nov.</title>
        <authorList>
            <person name="Christensen H."/>
        </authorList>
    </citation>
    <scope>NUCLEOTIDE SEQUENCE [LARGE SCALE GENOMIC DNA]</scope>
    <source>
        <strain evidence="2 3">23350_01</strain>
    </source>
</reference>
<dbReference type="PANTHER" id="PTHR39594">
    <property type="entry name" value="PROTEIN YCHQ"/>
    <property type="match status" value="1"/>
</dbReference>
<dbReference type="GeneID" id="93225639"/>
<accession>A0ABT6EQB7</accession>
<dbReference type="EMBL" id="JARQTX010000006">
    <property type="protein sequence ID" value="MDG2945741.1"/>
    <property type="molecule type" value="Genomic_DNA"/>
</dbReference>
<evidence type="ECO:0000313" key="3">
    <source>
        <dbReference type="Proteomes" id="UP001216057"/>
    </source>
</evidence>
<protein>
    <submittedName>
        <fullName evidence="2">SirB2 family protein</fullName>
    </submittedName>
</protein>
<keyword evidence="1" id="KW-0472">Membrane</keyword>
<feature type="transmembrane region" description="Helical" evidence="1">
    <location>
        <begin position="6"/>
        <end position="25"/>
    </location>
</feature>
<keyword evidence="3" id="KW-1185">Reference proteome</keyword>
<feature type="transmembrane region" description="Helical" evidence="1">
    <location>
        <begin position="93"/>
        <end position="111"/>
    </location>
</feature>
<dbReference type="RefSeq" id="WP_317482721.1">
    <property type="nucleotide sequence ID" value="NZ_JARQTO010000001.1"/>
</dbReference>
<feature type="transmembrane region" description="Helical" evidence="1">
    <location>
        <begin position="64"/>
        <end position="81"/>
    </location>
</feature>
<evidence type="ECO:0000256" key="1">
    <source>
        <dbReference type="SAM" id="Phobius"/>
    </source>
</evidence>
<proteinExistence type="predicted"/>
<comment type="caution">
    <text evidence="2">The sequence shown here is derived from an EMBL/GenBank/DDBJ whole genome shotgun (WGS) entry which is preliminary data.</text>
</comment>
<gene>
    <name evidence="2" type="ORF">P7M32_04780</name>
</gene>
<dbReference type="PANTHER" id="PTHR39594:SF1">
    <property type="entry name" value="PROTEIN YCHQ"/>
    <property type="match status" value="1"/>
</dbReference>
<keyword evidence="1" id="KW-0812">Transmembrane</keyword>
<dbReference type="InterPro" id="IPR007360">
    <property type="entry name" value="SirB"/>
</dbReference>
<sequence length="113" mass="12866">MSTLVQLHIVFAFLTLFLLIIRGAMQFAGKDWRAKKLLKILPHLSDTVLLVSGLVLAFIYGFEIWMVEKLLCFVVYALGAAKFFSKKTQQARAFDFILALAALLIAMWLGYRH</sequence>